<evidence type="ECO:0000313" key="1">
    <source>
        <dbReference type="EMBL" id="KDN80451.1"/>
    </source>
</evidence>
<dbReference type="Proteomes" id="UP000027178">
    <property type="component" value="Unassembled WGS sequence"/>
</dbReference>
<name>A0A066YQT5_9ACTN</name>
<accession>A0A066YQT5</accession>
<dbReference type="HOGENOM" id="CLU_2105721_0_0_11"/>
<dbReference type="AlphaFoldDB" id="A0A066YQT5"/>
<proteinExistence type="predicted"/>
<dbReference type="EMBL" id="JNBY01000176">
    <property type="protein sequence ID" value="KDN80451.1"/>
    <property type="molecule type" value="Genomic_DNA"/>
</dbReference>
<dbReference type="OrthoDB" id="4350919at2"/>
<evidence type="ECO:0000313" key="2">
    <source>
        <dbReference type="Proteomes" id="UP000027178"/>
    </source>
</evidence>
<organism evidence="1 2">
    <name type="scientific">Kitasatospora cheerisanensis KCTC 2395</name>
    <dbReference type="NCBI Taxonomy" id="1348663"/>
    <lineage>
        <taxon>Bacteria</taxon>
        <taxon>Bacillati</taxon>
        <taxon>Actinomycetota</taxon>
        <taxon>Actinomycetes</taxon>
        <taxon>Kitasatosporales</taxon>
        <taxon>Streptomycetaceae</taxon>
        <taxon>Kitasatospora</taxon>
    </lineage>
</organism>
<reference evidence="1 2" key="1">
    <citation type="submission" date="2014-05" db="EMBL/GenBank/DDBJ databases">
        <title>Draft Genome Sequence of Kitasatospora cheerisanensis KCTC 2395.</title>
        <authorList>
            <person name="Nam D.H."/>
        </authorList>
    </citation>
    <scope>NUCLEOTIDE SEQUENCE [LARGE SCALE GENOMIC DNA]</scope>
    <source>
        <strain evidence="1 2">KCTC 2395</strain>
    </source>
</reference>
<dbReference type="PATRIC" id="fig|1348663.4.peg.7501"/>
<dbReference type="RefSeq" id="WP_157032506.1">
    <property type="nucleotide sequence ID" value="NZ_KK853999.1"/>
</dbReference>
<protein>
    <submittedName>
        <fullName evidence="1">Uncharacterized protein</fullName>
    </submittedName>
</protein>
<gene>
    <name evidence="1" type="ORF">KCH_77830</name>
</gene>
<sequence length="115" mass="12259">MAMSDDVPDGPSVPVHGIGPRPPVPTCDFCSRPGAIVFFATAEFFIDLPTYTWASGDRFYACPTCRALVDAGDWPGLIAYAGLGARGAKVVEGFRDHHTPGAVTFEPGTHPEHSR</sequence>
<keyword evidence="2" id="KW-1185">Reference proteome</keyword>
<dbReference type="eggNOG" id="ENOG503102Q">
    <property type="taxonomic scope" value="Bacteria"/>
</dbReference>
<comment type="caution">
    <text evidence="1">The sequence shown here is derived from an EMBL/GenBank/DDBJ whole genome shotgun (WGS) entry which is preliminary data.</text>
</comment>